<dbReference type="SMART" id="SM00385">
    <property type="entry name" value="CYCLIN"/>
    <property type="match status" value="1"/>
</dbReference>
<dbReference type="EMBL" id="BLLK01000022">
    <property type="protein sequence ID" value="GFH46628.1"/>
    <property type="molecule type" value="Genomic_DNA"/>
</dbReference>
<dbReference type="InterPro" id="IPR013763">
    <property type="entry name" value="Cyclin-like_dom"/>
</dbReference>
<comment type="caution">
    <text evidence="3">The sequence shown here is derived from an EMBL/GenBank/DDBJ whole genome shotgun (WGS) entry which is preliminary data.</text>
</comment>
<keyword evidence="4" id="KW-1185">Reference proteome</keyword>
<dbReference type="InterPro" id="IPR036915">
    <property type="entry name" value="Cyclin-like_sf"/>
</dbReference>
<comment type="similarity">
    <text evidence="1">Belongs to the cyclin family.</text>
</comment>
<evidence type="ECO:0000313" key="3">
    <source>
        <dbReference type="EMBL" id="GFH46628.1"/>
    </source>
</evidence>
<dbReference type="AlphaFoldDB" id="A0AAD3CIR8"/>
<organism evidence="3 4">
    <name type="scientific">Chaetoceros tenuissimus</name>
    <dbReference type="NCBI Taxonomy" id="426638"/>
    <lineage>
        <taxon>Eukaryota</taxon>
        <taxon>Sar</taxon>
        <taxon>Stramenopiles</taxon>
        <taxon>Ochrophyta</taxon>
        <taxon>Bacillariophyta</taxon>
        <taxon>Coscinodiscophyceae</taxon>
        <taxon>Chaetocerotophycidae</taxon>
        <taxon>Chaetocerotales</taxon>
        <taxon>Chaetocerotaceae</taxon>
        <taxon>Chaetoceros</taxon>
    </lineage>
</organism>
<proteinExistence type="inferred from homology"/>
<dbReference type="PANTHER" id="PTHR10177">
    <property type="entry name" value="CYCLINS"/>
    <property type="match status" value="1"/>
</dbReference>
<dbReference type="InterPro" id="IPR039361">
    <property type="entry name" value="Cyclin"/>
</dbReference>
<evidence type="ECO:0000259" key="2">
    <source>
        <dbReference type="SMART" id="SM00385"/>
    </source>
</evidence>
<dbReference type="Pfam" id="PF00134">
    <property type="entry name" value="Cyclin_N"/>
    <property type="match status" value="1"/>
</dbReference>
<dbReference type="Proteomes" id="UP001054902">
    <property type="component" value="Unassembled WGS sequence"/>
</dbReference>
<name>A0AAD3CIR8_9STRA</name>
<accession>A0AAD3CIR8</accession>
<gene>
    <name evidence="3" type="ORF">CTEN210_03102</name>
</gene>
<reference evidence="3 4" key="1">
    <citation type="journal article" date="2021" name="Sci. Rep.">
        <title>The genome of the diatom Chaetoceros tenuissimus carries an ancient integrated fragment of an extant virus.</title>
        <authorList>
            <person name="Hongo Y."/>
            <person name="Kimura K."/>
            <person name="Takaki Y."/>
            <person name="Yoshida Y."/>
            <person name="Baba S."/>
            <person name="Kobayashi G."/>
            <person name="Nagasaki K."/>
            <person name="Hano T."/>
            <person name="Tomaru Y."/>
        </authorList>
    </citation>
    <scope>NUCLEOTIDE SEQUENCE [LARGE SCALE GENOMIC DNA]</scope>
    <source>
        <strain evidence="3 4">NIES-3715</strain>
    </source>
</reference>
<dbReference type="FunFam" id="1.10.472.10:FF:000093">
    <property type="entry name" value="Predicted protein"/>
    <property type="match status" value="1"/>
</dbReference>
<feature type="domain" description="Cyclin-like" evidence="2">
    <location>
        <begin position="73"/>
        <end position="157"/>
    </location>
</feature>
<keyword evidence="1" id="KW-0195">Cyclin</keyword>
<dbReference type="SUPFAM" id="SSF47954">
    <property type="entry name" value="Cyclin-like"/>
    <property type="match status" value="2"/>
</dbReference>
<sequence length="314" mass="35780">MCEMYRGLRSKEQLYECLDYLSTGHQNMLVDNSSNNSFIVKSTHAQNKDIAEDTNSIHTIEPLSISWREQIVAWQYCVVDNLGLSREVVAQAMNYLDRYLCLCPMSKWSFQLASATSLFIAAKVCLERTMPLSLLVRMSDGKFNSCDVLNMEQKMLDALQWRLNPPLPTIQTSFLLKPLLRKSIPRKDIICEITDFLTENSVIDYFFVPFKHSIVALAAVFAAFDIVGSGSDIYCQFATSFVKELEELAQDNVLSEDVHACMLRMKETFYEGGYSLDDFDIDRAETKTEDIQYTSYSPIGVTDEASDSRSVIFH</sequence>
<protein>
    <recommendedName>
        <fullName evidence="2">Cyclin-like domain-containing protein</fullName>
    </recommendedName>
</protein>
<evidence type="ECO:0000256" key="1">
    <source>
        <dbReference type="RuleBase" id="RU000383"/>
    </source>
</evidence>
<dbReference type="InterPro" id="IPR006671">
    <property type="entry name" value="Cyclin_N"/>
</dbReference>
<evidence type="ECO:0000313" key="4">
    <source>
        <dbReference type="Proteomes" id="UP001054902"/>
    </source>
</evidence>
<dbReference type="Gene3D" id="1.10.472.10">
    <property type="entry name" value="Cyclin-like"/>
    <property type="match status" value="2"/>
</dbReference>